<keyword evidence="3" id="KW-1185">Reference proteome</keyword>
<dbReference type="AlphaFoldDB" id="T0PXE6"/>
<dbReference type="RefSeq" id="XP_008620875.1">
    <property type="nucleotide sequence ID" value="XM_008622653.1"/>
</dbReference>
<dbReference type="Proteomes" id="UP000030762">
    <property type="component" value="Unassembled WGS sequence"/>
</dbReference>
<evidence type="ECO:0000256" key="1">
    <source>
        <dbReference type="SAM" id="Phobius"/>
    </source>
</evidence>
<accession>T0PXE6</accession>
<feature type="transmembrane region" description="Helical" evidence="1">
    <location>
        <begin position="64"/>
        <end position="83"/>
    </location>
</feature>
<sequence length="99" mass="11019">MTRHFATSSHVVCNCSPPTSASVTIVSAPQLPPATTTANTTVELQKSLSKARHRLRHSDAAGSLWFFTSAFLLMLLVACVIYVRRRLRRPHPQWGHKPL</sequence>
<reference evidence="2 3" key="1">
    <citation type="submission" date="2012-04" db="EMBL/GenBank/DDBJ databases">
        <title>The Genome Sequence of Saprolegnia declina VS20.</title>
        <authorList>
            <consortium name="The Broad Institute Genome Sequencing Platform"/>
            <person name="Russ C."/>
            <person name="Nusbaum C."/>
            <person name="Tyler B."/>
            <person name="van West P."/>
            <person name="Dieguez-Uribeondo J."/>
            <person name="de Bruijn I."/>
            <person name="Tripathy S."/>
            <person name="Jiang R."/>
            <person name="Young S.K."/>
            <person name="Zeng Q."/>
            <person name="Gargeya S."/>
            <person name="Fitzgerald M."/>
            <person name="Haas B."/>
            <person name="Abouelleil A."/>
            <person name="Alvarado L."/>
            <person name="Arachchi H.M."/>
            <person name="Berlin A."/>
            <person name="Chapman S.B."/>
            <person name="Goldberg J."/>
            <person name="Griggs A."/>
            <person name="Gujja S."/>
            <person name="Hansen M."/>
            <person name="Howarth C."/>
            <person name="Imamovic A."/>
            <person name="Larimer J."/>
            <person name="McCowen C."/>
            <person name="Montmayeur A."/>
            <person name="Murphy C."/>
            <person name="Neiman D."/>
            <person name="Pearson M."/>
            <person name="Priest M."/>
            <person name="Roberts A."/>
            <person name="Saif S."/>
            <person name="Shea T."/>
            <person name="Sisk P."/>
            <person name="Sykes S."/>
            <person name="Wortman J."/>
            <person name="Nusbaum C."/>
            <person name="Birren B."/>
        </authorList>
    </citation>
    <scope>NUCLEOTIDE SEQUENCE [LARGE SCALE GENOMIC DNA]</scope>
    <source>
        <strain evidence="2 3">VS20</strain>
    </source>
</reference>
<keyword evidence="1" id="KW-0812">Transmembrane</keyword>
<protein>
    <submittedName>
        <fullName evidence="2">Uncharacterized protein</fullName>
    </submittedName>
</protein>
<dbReference type="EMBL" id="JH767259">
    <property type="protein sequence ID" value="EQC25705.1"/>
    <property type="molecule type" value="Genomic_DNA"/>
</dbReference>
<evidence type="ECO:0000313" key="3">
    <source>
        <dbReference type="Proteomes" id="UP000030762"/>
    </source>
</evidence>
<name>T0PXE6_SAPDV</name>
<keyword evidence="1" id="KW-1133">Transmembrane helix</keyword>
<gene>
    <name evidence="2" type="ORF">SDRG_16443</name>
</gene>
<organism evidence="2 3">
    <name type="scientific">Saprolegnia diclina (strain VS20)</name>
    <dbReference type="NCBI Taxonomy" id="1156394"/>
    <lineage>
        <taxon>Eukaryota</taxon>
        <taxon>Sar</taxon>
        <taxon>Stramenopiles</taxon>
        <taxon>Oomycota</taxon>
        <taxon>Saprolegniomycetes</taxon>
        <taxon>Saprolegniales</taxon>
        <taxon>Saprolegniaceae</taxon>
        <taxon>Saprolegnia</taxon>
    </lineage>
</organism>
<keyword evidence="1" id="KW-0472">Membrane</keyword>
<evidence type="ECO:0000313" key="2">
    <source>
        <dbReference type="EMBL" id="EQC25705.1"/>
    </source>
</evidence>
<dbReference type="InParanoid" id="T0PXE6"/>
<dbReference type="VEuPathDB" id="FungiDB:SDRG_16443"/>
<dbReference type="GeneID" id="19957170"/>
<proteinExistence type="predicted"/>